<keyword evidence="2" id="KW-1185">Reference proteome</keyword>
<evidence type="ECO:0000313" key="1">
    <source>
        <dbReference type="EMBL" id="CAB0029958.1"/>
    </source>
</evidence>
<name>A0A6H5HXB0_9HYME</name>
<feature type="non-terminal residue" evidence="1">
    <location>
        <position position="1"/>
    </location>
</feature>
<dbReference type="AlphaFoldDB" id="A0A6H5HXB0"/>
<protein>
    <submittedName>
        <fullName evidence="1">Uncharacterized protein</fullName>
    </submittedName>
</protein>
<dbReference type="EMBL" id="CADCXV010000384">
    <property type="protein sequence ID" value="CAB0029958.1"/>
    <property type="molecule type" value="Genomic_DNA"/>
</dbReference>
<organism evidence="1 2">
    <name type="scientific">Trichogramma brassicae</name>
    <dbReference type="NCBI Taxonomy" id="86971"/>
    <lineage>
        <taxon>Eukaryota</taxon>
        <taxon>Metazoa</taxon>
        <taxon>Ecdysozoa</taxon>
        <taxon>Arthropoda</taxon>
        <taxon>Hexapoda</taxon>
        <taxon>Insecta</taxon>
        <taxon>Pterygota</taxon>
        <taxon>Neoptera</taxon>
        <taxon>Endopterygota</taxon>
        <taxon>Hymenoptera</taxon>
        <taxon>Apocrita</taxon>
        <taxon>Proctotrupomorpha</taxon>
        <taxon>Chalcidoidea</taxon>
        <taxon>Trichogrammatidae</taxon>
        <taxon>Trichogramma</taxon>
    </lineage>
</organism>
<reference evidence="1 2" key="1">
    <citation type="submission" date="2020-02" db="EMBL/GenBank/DDBJ databases">
        <authorList>
            <person name="Ferguson B K."/>
        </authorList>
    </citation>
    <scope>NUCLEOTIDE SEQUENCE [LARGE SCALE GENOMIC DNA]</scope>
</reference>
<dbReference type="Proteomes" id="UP000479190">
    <property type="component" value="Unassembled WGS sequence"/>
</dbReference>
<evidence type="ECO:0000313" key="2">
    <source>
        <dbReference type="Proteomes" id="UP000479190"/>
    </source>
</evidence>
<accession>A0A6H5HXB0</accession>
<proteinExistence type="predicted"/>
<feature type="non-terminal residue" evidence="1">
    <location>
        <position position="65"/>
    </location>
</feature>
<sequence>MKLSRLWRTAITGRLTFLRHPFYDQLAQHHSVGGDRLSTAQAHWAGRDASMLLTTMLCFELTFIY</sequence>
<gene>
    <name evidence="1" type="ORF">TBRA_LOCUS1976</name>
</gene>